<dbReference type="PANTHER" id="PTHR36452:SF1">
    <property type="entry name" value="DUF2461 DOMAIN-CONTAINING PROTEIN"/>
    <property type="match status" value="1"/>
</dbReference>
<evidence type="ECO:0000313" key="2">
    <source>
        <dbReference type="Proteomes" id="UP000190852"/>
    </source>
</evidence>
<dbReference type="EMBL" id="FUYQ01000020">
    <property type="protein sequence ID" value="SKB73230.1"/>
    <property type="molecule type" value="Genomic_DNA"/>
</dbReference>
<dbReference type="RefSeq" id="WP_079683969.1">
    <property type="nucleotide sequence ID" value="NZ_FUYQ01000020.1"/>
</dbReference>
<dbReference type="Proteomes" id="UP000190852">
    <property type="component" value="Unassembled WGS sequence"/>
</dbReference>
<proteinExistence type="predicted"/>
<dbReference type="AlphaFoldDB" id="A0A1T5DNQ1"/>
<protein>
    <submittedName>
        <fullName evidence="1">TIGR02453 family protein</fullName>
    </submittedName>
</protein>
<reference evidence="2" key="1">
    <citation type="submission" date="2017-02" db="EMBL/GenBank/DDBJ databases">
        <authorList>
            <person name="Varghese N."/>
            <person name="Submissions S."/>
        </authorList>
    </citation>
    <scope>NUCLEOTIDE SEQUENCE [LARGE SCALE GENOMIC DNA]</scope>
    <source>
        <strain evidence="2">DSM 24967</strain>
    </source>
</reference>
<dbReference type="NCBIfam" id="TIGR02453">
    <property type="entry name" value="TIGR02453 family protein"/>
    <property type="match status" value="1"/>
</dbReference>
<name>A0A1T5DNQ1_9BACT</name>
<dbReference type="InterPro" id="IPR015996">
    <property type="entry name" value="UCP028451"/>
</dbReference>
<keyword evidence="2" id="KW-1185">Reference proteome</keyword>
<dbReference type="PANTHER" id="PTHR36452">
    <property type="entry name" value="CHROMOSOME 12, WHOLE GENOME SHOTGUN SEQUENCE"/>
    <property type="match status" value="1"/>
</dbReference>
<gene>
    <name evidence="1" type="ORF">SAMN05660349_02535</name>
</gene>
<dbReference type="Pfam" id="PF09365">
    <property type="entry name" value="DUF2461"/>
    <property type="match status" value="1"/>
</dbReference>
<dbReference type="PIRSF" id="PIRSF028451">
    <property type="entry name" value="UCP028451"/>
    <property type="match status" value="1"/>
</dbReference>
<sequence length="223" mass="25797">MVPEMLSFLKELQKNNNRAWFQENKGRYDVLRQLFADDVQSLINRIALFDPEVAGLEAKDCLFRIYRDIRFSPNKLPYKNHFAAYIARGGRSSERGGYYIHIEPGNCMMSGGIWCPQPKLLKLLRQDIYDHMDEFVAILEDPSFKASFPALEGDVLKRMPAGFPSDIPFGDILKHKDFCVASVKPDSFFTESTWLEASVSEFQKLLPLNRFLNYTIDEYYGKL</sequence>
<dbReference type="InterPro" id="IPR012808">
    <property type="entry name" value="CHP02453"/>
</dbReference>
<evidence type="ECO:0000313" key="1">
    <source>
        <dbReference type="EMBL" id="SKB73230.1"/>
    </source>
</evidence>
<organism evidence="1 2">
    <name type="scientific">Parabacteroides chartae</name>
    <dbReference type="NCBI Taxonomy" id="1037355"/>
    <lineage>
        <taxon>Bacteria</taxon>
        <taxon>Pseudomonadati</taxon>
        <taxon>Bacteroidota</taxon>
        <taxon>Bacteroidia</taxon>
        <taxon>Bacteroidales</taxon>
        <taxon>Tannerellaceae</taxon>
        <taxon>Parabacteroides</taxon>
    </lineage>
</organism>
<accession>A0A1T5DNQ1</accession>